<sequence>MTTGESVSSDDKDITTSNSITSMESAAQQRKRRLMELRARVKNSGVNERVDEGNMSTSEDAPKLKFRSYDPTATTLGAKVESKDLFAIDKLIEDQLADTENKSVVEEVSIATLAPRKVDWDLKRDIADRMAKLERRTERAIAELIRQRLAADKTVDVATVVNSGAYIAIETDD</sequence>
<accession>A0ABD6EJ07</accession>
<dbReference type="PANTHER" id="PTHR31551">
    <property type="entry name" value="PRE-MRNA-SPLICING FACTOR CWF18"/>
    <property type="match status" value="1"/>
</dbReference>
<dbReference type="EMBL" id="JBGFUD010001632">
    <property type="protein sequence ID" value="MFH4976552.1"/>
    <property type="molecule type" value="Genomic_DNA"/>
</dbReference>
<reference evidence="2 3" key="1">
    <citation type="submission" date="2024-08" db="EMBL/GenBank/DDBJ databases">
        <title>Gnathostoma spinigerum genome.</title>
        <authorList>
            <person name="Gonzalez-Bertolin B."/>
            <person name="Monzon S."/>
            <person name="Zaballos A."/>
            <person name="Jimenez P."/>
            <person name="Dekumyoy P."/>
            <person name="Varona S."/>
            <person name="Cuesta I."/>
            <person name="Sumanam S."/>
            <person name="Adisakwattana P."/>
            <person name="Gasser R.B."/>
            <person name="Hernandez-Gonzalez A."/>
            <person name="Young N.D."/>
            <person name="Perteguer M.J."/>
        </authorList>
    </citation>
    <scope>NUCLEOTIDE SEQUENCE [LARGE SCALE GENOMIC DNA]</scope>
    <source>
        <strain evidence="2">AL3</strain>
        <tissue evidence="2">Liver</tissue>
    </source>
</reference>
<evidence type="ECO:0000313" key="2">
    <source>
        <dbReference type="EMBL" id="MFH4976552.1"/>
    </source>
</evidence>
<feature type="region of interest" description="Disordered" evidence="1">
    <location>
        <begin position="1"/>
        <end position="33"/>
    </location>
</feature>
<dbReference type="InterPro" id="IPR013169">
    <property type="entry name" value="mRNA_splic_Cwf18-like"/>
</dbReference>
<evidence type="ECO:0000256" key="1">
    <source>
        <dbReference type="SAM" id="MobiDB-lite"/>
    </source>
</evidence>
<comment type="caution">
    <text evidence="2">The sequence shown here is derived from an EMBL/GenBank/DDBJ whole genome shotgun (WGS) entry which is preliminary data.</text>
</comment>
<feature type="compositionally biased region" description="Polar residues" evidence="1">
    <location>
        <begin position="15"/>
        <end position="28"/>
    </location>
</feature>
<proteinExistence type="predicted"/>
<dbReference type="Pfam" id="PF08315">
    <property type="entry name" value="cwf18"/>
    <property type="match status" value="1"/>
</dbReference>
<evidence type="ECO:0008006" key="4">
    <source>
        <dbReference type="Google" id="ProtNLM"/>
    </source>
</evidence>
<name>A0ABD6EJ07_9BILA</name>
<keyword evidence="3" id="KW-1185">Reference proteome</keyword>
<dbReference type="AlphaFoldDB" id="A0ABD6EJ07"/>
<dbReference type="Proteomes" id="UP001608902">
    <property type="component" value="Unassembled WGS sequence"/>
</dbReference>
<evidence type="ECO:0000313" key="3">
    <source>
        <dbReference type="Proteomes" id="UP001608902"/>
    </source>
</evidence>
<protein>
    <recommendedName>
        <fullName evidence="4">Coiled-coil domain-containing protein 12</fullName>
    </recommendedName>
</protein>
<gene>
    <name evidence="2" type="ORF">AB6A40_003261</name>
</gene>
<dbReference type="PANTHER" id="PTHR31551:SF1">
    <property type="entry name" value="COILED-COIL DOMAIN-CONTAINING PROTEIN 12"/>
    <property type="match status" value="1"/>
</dbReference>
<organism evidence="2 3">
    <name type="scientific">Gnathostoma spinigerum</name>
    <dbReference type="NCBI Taxonomy" id="75299"/>
    <lineage>
        <taxon>Eukaryota</taxon>
        <taxon>Metazoa</taxon>
        <taxon>Ecdysozoa</taxon>
        <taxon>Nematoda</taxon>
        <taxon>Chromadorea</taxon>
        <taxon>Rhabditida</taxon>
        <taxon>Spirurina</taxon>
        <taxon>Gnathostomatomorpha</taxon>
        <taxon>Gnathostomatoidea</taxon>
        <taxon>Gnathostomatidae</taxon>
        <taxon>Gnathostoma</taxon>
    </lineage>
</organism>